<evidence type="ECO:0000313" key="2">
    <source>
        <dbReference type="EMBL" id="CAI8828199.1"/>
    </source>
</evidence>
<organism evidence="2 3">
    <name type="scientific">Methylococcus capsulatus</name>
    <dbReference type="NCBI Taxonomy" id="414"/>
    <lineage>
        <taxon>Bacteria</taxon>
        <taxon>Pseudomonadati</taxon>
        <taxon>Pseudomonadota</taxon>
        <taxon>Gammaproteobacteria</taxon>
        <taxon>Methylococcales</taxon>
        <taxon>Methylococcaceae</taxon>
        <taxon>Methylococcus</taxon>
    </lineage>
</organism>
<dbReference type="GeneID" id="88224699"/>
<proteinExistence type="predicted"/>
<evidence type="ECO:0000256" key="1">
    <source>
        <dbReference type="SAM" id="SignalP"/>
    </source>
</evidence>
<feature type="signal peptide" evidence="1">
    <location>
        <begin position="1"/>
        <end position="21"/>
    </location>
</feature>
<feature type="chain" id="PRO_5041283701" description="Lipoprotein" evidence="1">
    <location>
        <begin position="22"/>
        <end position="108"/>
    </location>
</feature>
<sequence length="108" mass="11559">MFAKSFLMSAALLGASEAALATPNMYWDHLRSSLSQADCVSRGESLMSSLTTGRVSKDVDSVRSWTDKTLAVVECIRMGDHMTVMVLVGSDDAVAGSKLLDALKKGMQ</sequence>
<evidence type="ECO:0000313" key="3">
    <source>
        <dbReference type="Proteomes" id="UP001158598"/>
    </source>
</evidence>
<name>A0AA35V4Q9_METCP</name>
<dbReference type="AlphaFoldDB" id="A0AA35V4Q9"/>
<accession>A0AA35V4Q9</accession>
<dbReference type="RefSeq" id="WP_228370200.1">
    <property type="nucleotide sequence ID" value="NZ_CP079096.1"/>
</dbReference>
<evidence type="ECO:0008006" key="4">
    <source>
        <dbReference type="Google" id="ProtNLM"/>
    </source>
</evidence>
<keyword evidence="1" id="KW-0732">Signal</keyword>
<dbReference type="EMBL" id="OX458332">
    <property type="protein sequence ID" value="CAI8828199.1"/>
    <property type="molecule type" value="Genomic_DNA"/>
</dbReference>
<gene>
    <name evidence="2" type="ORF">MCNOR_2077</name>
</gene>
<reference evidence="2" key="1">
    <citation type="submission" date="2023-03" db="EMBL/GenBank/DDBJ databases">
        <authorList>
            <person name="Pearce D."/>
        </authorList>
    </citation>
    <scope>NUCLEOTIDE SEQUENCE</scope>
    <source>
        <strain evidence="2">Mc</strain>
    </source>
</reference>
<dbReference type="Proteomes" id="UP001158598">
    <property type="component" value="Chromosome"/>
</dbReference>
<protein>
    <recommendedName>
        <fullName evidence="4">Lipoprotein</fullName>
    </recommendedName>
</protein>